<evidence type="ECO:0000313" key="1">
    <source>
        <dbReference type="EMBL" id="JAH10664.1"/>
    </source>
</evidence>
<dbReference type="AlphaFoldDB" id="A0A0E9Q1M4"/>
<protein>
    <submittedName>
        <fullName evidence="1">Uncharacterized protein</fullName>
    </submittedName>
</protein>
<accession>A0A0E9Q1M4</accession>
<reference evidence="1" key="1">
    <citation type="submission" date="2014-11" db="EMBL/GenBank/DDBJ databases">
        <authorList>
            <person name="Amaro Gonzalez C."/>
        </authorList>
    </citation>
    <scope>NUCLEOTIDE SEQUENCE</scope>
</reference>
<sequence length="17" mass="1866">MLLLSCLMLYQPHSGCG</sequence>
<dbReference type="EMBL" id="GBXM01097913">
    <property type="protein sequence ID" value="JAH10664.1"/>
    <property type="molecule type" value="Transcribed_RNA"/>
</dbReference>
<name>A0A0E9Q1M4_ANGAN</name>
<organism evidence="1">
    <name type="scientific">Anguilla anguilla</name>
    <name type="common">European freshwater eel</name>
    <name type="synonym">Muraena anguilla</name>
    <dbReference type="NCBI Taxonomy" id="7936"/>
    <lineage>
        <taxon>Eukaryota</taxon>
        <taxon>Metazoa</taxon>
        <taxon>Chordata</taxon>
        <taxon>Craniata</taxon>
        <taxon>Vertebrata</taxon>
        <taxon>Euteleostomi</taxon>
        <taxon>Actinopterygii</taxon>
        <taxon>Neopterygii</taxon>
        <taxon>Teleostei</taxon>
        <taxon>Anguilliformes</taxon>
        <taxon>Anguillidae</taxon>
        <taxon>Anguilla</taxon>
    </lineage>
</organism>
<reference evidence="1" key="2">
    <citation type="journal article" date="2015" name="Fish Shellfish Immunol.">
        <title>Early steps in the European eel (Anguilla anguilla)-Vibrio vulnificus interaction in the gills: Role of the RtxA13 toxin.</title>
        <authorList>
            <person name="Callol A."/>
            <person name="Pajuelo D."/>
            <person name="Ebbesson L."/>
            <person name="Teles M."/>
            <person name="MacKenzie S."/>
            <person name="Amaro C."/>
        </authorList>
    </citation>
    <scope>NUCLEOTIDE SEQUENCE</scope>
</reference>
<proteinExistence type="predicted"/>